<dbReference type="Proteomes" id="UP000001312">
    <property type="component" value="Unassembled WGS sequence"/>
</dbReference>
<keyword evidence="2" id="KW-1185">Reference proteome</keyword>
<dbReference type="HOGENOM" id="CLU_3107829_0_0_1"/>
<dbReference type="RefSeq" id="XP_001588750.1">
    <property type="nucleotide sequence ID" value="XM_001588700.1"/>
</dbReference>
<dbReference type="GeneID" id="5485017"/>
<reference evidence="2" key="1">
    <citation type="journal article" date="2011" name="PLoS Genet.">
        <title>Genomic analysis of the necrotrophic fungal pathogens Sclerotinia sclerotiorum and Botrytis cinerea.</title>
        <authorList>
            <person name="Amselem J."/>
            <person name="Cuomo C.A."/>
            <person name="van Kan J.A."/>
            <person name="Viaud M."/>
            <person name="Benito E.P."/>
            <person name="Couloux A."/>
            <person name="Coutinho P.M."/>
            <person name="de Vries R.P."/>
            <person name="Dyer P.S."/>
            <person name="Fillinger S."/>
            <person name="Fournier E."/>
            <person name="Gout L."/>
            <person name="Hahn M."/>
            <person name="Kohn L."/>
            <person name="Lapalu N."/>
            <person name="Plummer K.M."/>
            <person name="Pradier J.M."/>
            <person name="Quevillon E."/>
            <person name="Sharon A."/>
            <person name="Simon A."/>
            <person name="ten Have A."/>
            <person name="Tudzynski B."/>
            <person name="Tudzynski P."/>
            <person name="Wincker P."/>
            <person name="Andrew M."/>
            <person name="Anthouard V."/>
            <person name="Beever R.E."/>
            <person name="Beffa R."/>
            <person name="Benoit I."/>
            <person name="Bouzid O."/>
            <person name="Brault B."/>
            <person name="Chen Z."/>
            <person name="Choquer M."/>
            <person name="Collemare J."/>
            <person name="Cotton P."/>
            <person name="Danchin E.G."/>
            <person name="Da Silva C."/>
            <person name="Gautier A."/>
            <person name="Giraud C."/>
            <person name="Giraud T."/>
            <person name="Gonzalez C."/>
            <person name="Grossetete S."/>
            <person name="Guldener U."/>
            <person name="Henrissat B."/>
            <person name="Howlett B.J."/>
            <person name="Kodira C."/>
            <person name="Kretschmer M."/>
            <person name="Lappartient A."/>
            <person name="Leroch M."/>
            <person name="Levis C."/>
            <person name="Mauceli E."/>
            <person name="Neuveglise C."/>
            <person name="Oeser B."/>
            <person name="Pearson M."/>
            <person name="Poulain J."/>
            <person name="Poussereau N."/>
            <person name="Quesneville H."/>
            <person name="Rascle C."/>
            <person name="Schumacher J."/>
            <person name="Segurens B."/>
            <person name="Sexton A."/>
            <person name="Silva E."/>
            <person name="Sirven C."/>
            <person name="Soanes D.M."/>
            <person name="Talbot N.J."/>
            <person name="Templeton M."/>
            <person name="Yandava C."/>
            <person name="Yarden O."/>
            <person name="Zeng Q."/>
            <person name="Rollins J.A."/>
            <person name="Lebrun M.H."/>
            <person name="Dickman M."/>
        </authorList>
    </citation>
    <scope>NUCLEOTIDE SEQUENCE [LARGE SCALE GENOMIC DNA]</scope>
    <source>
        <strain evidence="2">ATCC 18683 / 1980 / Ss-1</strain>
    </source>
</reference>
<protein>
    <submittedName>
        <fullName evidence="1">Uncharacterized protein</fullName>
    </submittedName>
</protein>
<dbReference type="KEGG" id="ssl:SS1G_10297"/>
<dbReference type="AlphaFoldDB" id="A7EY82"/>
<proteinExistence type="predicted"/>
<gene>
    <name evidence="1" type="ORF">SS1G_10297</name>
</gene>
<evidence type="ECO:0000313" key="2">
    <source>
        <dbReference type="Proteomes" id="UP000001312"/>
    </source>
</evidence>
<dbReference type="InParanoid" id="A7EY82"/>
<organism evidence="1 2">
    <name type="scientific">Sclerotinia sclerotiorum (strain ATCC 18683 / 1980 / Ss-1)</name>
    <name type="common">White mold</name>
    <name type="synonym">Whetzelinia sclerotiorum</name>
    <dbReference type="NCBI Taxonomy" id="665079"/>
    <lineage>
        <taxon>Eukaryota</taxon>
        <taxon>Fungi</taxon>
        <taxon>Dikarya</taxon>
        <taxon>Ascomycota</taxon>
        <taxon>Pezizomycotina</taxon>
        <taxon>Leotiomycetes</taxon>
        <taxon>Helotiales</taxon>
        <taxon>Sclerotiniaceae</taxon>
        <taxon>Sclerotinia</taxon>
    </lineage>
</organism>
<evidence type="ECO:0000313" key="1">
    <source>
        <dbReference type="EMBL" id="EDN94424.1"/>
    </source>
</evidence>
<dbReference type="EMBL" id="CH476635">
    <property type="protein sequence ID" value="EDN94424.1"/>
    <property type="molecule type" value="Genomic_DNA"/>
</dbReference>
<accession>A7EY82</accession>
<name>A7EY82_SCLS1</name>
<sequence length="51" mass="5809">MVEEVTIEDSIETRIRTLSAGVKSKVWKVDDRKQLFKCVFIPGLDVTVKVT</sequence>